<dbReference type="PANTHER" id="PTHR30183">
    <property type="entry name" value="MOLYBDENUM TRANSPORT SYSTEM PERMEASE PROTEIN MODB"/>
    <property type="match status" value="1"/>
</dbReference>
<evidence type="ECO:0000256" key="4">
    <source>
        <dbReference type="ARBA" id="ARBA00022692"/>
    </source>
</evidence>
<keyword evidence="2 7" id="KW-0813">Transport</keyword>
<dbReference type="InterPro" id="IPR000515">
    <property type="entry name" value="MetI-like"/>
</dbReference>
<feature type="transmembrane region" description="Helical" evidence="7">
    <location>
        <begin position="392"/>
        <end position="410"/>
    </location>
</feature>
<dbReference type="RefSeq" id="WP_221251297.1">
    <property type="nucleotide sequence ID" value="NZ_AP024355.1"/>
</dbReference>
<evidence type="ECO:0000256" key="1">
    <source>
        <dbReference type="ARBA" id="ARBA00004651"/>
    </source>
</evidence>
<feature type="transmembrane region" description="Helical" evidence="7">
    <location>
        <begin position="216"/>
        <end position="238"/>
    </location>
</feature>
<feature type="transmembrane region" description="Helical" evidence="7">
    <location>
        <begin position="307"/>
        <end position="331"/>
    </location>
</feature>
<sequence>MSDPLIDRNTAPERAPQAGAFSAFLRRDFYSGWRLVILLVAVLVIAPMSVVFFSWLDPATEIWKHLAETLLAELLVNTFWLVIGVTTGTVLLGVSLAWLTAVCDFPGRKVFSWALLLPLAVPTYVLAFVSLGLFDFAGPVQTRLRAWFGSSAWFPDMRSTAGVVAVMTLALYPYVYLLTRNAFLTQGKRMLEAAESLGCSPWRAFFKVVLPMARPWIAGGALLVIMEALADFGAVSIFNYDTFTTAIYKAWFGFFSLPAAAQLSSLLVLIVFAIIAFEQWLRSRMRFTAARLSPTGERVQLGRTARWLACAYALAVLSVAFIVPLLQLLVWTLKVFHREFDSRYLQLLTHSLTLGLSAALLVSITALVLAYANRRHGDRLTRGLVRTANLGYALPGTVLAVGIFIPVAALDNTLISLAHKLFGLEIGMLLQGTIFIMLLAYLVRFMAAGFKPIDGAMHRVTPSIDEAARLLGLRGLKLLARIHLPMLRGGVLTAATLVFVDVMKEMPITLMTRPFGWDTFAVKIFELTSEGEWERAALPALTLLLSGLVPIILLMRHTEK</sequence>
<dbReference type="CDD" id="cd06261">
    <property type="entry name" value="TM_PBP2"/>
    <property type="match status" value="1"/>
</dbReference>
<evidence type="ECO:0000256" key="6">
    <source>
        <dbReference type="ARBA" id="ARBA00023136"/>
    </source>
</evidence>
<feature type="transmembrane region" description="Helical" evidence="7">
    <location>
        <begin position="250"/>
        <end position="277"/>
    </location>
</feature>
<reference evidence="9 10" key="1">
    <citation type="journal article" date="2016" name="C (Basel)">
        <title>Selective Growth of and Electricity Production by Marine Exoelectrogenic Bacteria in Self-Aggregated Hydrogel of Microbially Reduced Graphene Oxide.</title>
        <authorList>
            <person name="Yoshida N."/>
            <person name="Goto Y."/>
            <person name="Miyata Y."/>
        </authorList>
    </citation>
    <scope>NUCLEOTIDE SEQUENCE [LARGE SCALE GENOMIC DNA]</scope>
    <source>
        <strain evidence="9 10">NIT-T3</strain>
    </source>
</reference>
<keyword evidence="3" id="KW-1003">Cell membrane</keyword>
<evidence type="ECO:0000313" key="9">
    <source>
        <dbReference type="EMBL" id="BCR03856.1"/>
    </source>
</evidence>
<dbReference type="EMBL" id="AP024355">
    <property type="protein sequence ID" value="BCR03856.1"/>
    <property type="molecule type" value="Genomic_DNA"/>
</dbReference>
<keyword evidence="10" id="KW-1185">Reference proteome</keyword>
<evidence type="ECO:0000256" key="2">
    <source>
        <dbReference type="ARBA" id="ARBA00022448"/>
    </source>
</evidence>
<evidence type="ECO:0000256" key="7">
    <source>
        <dbReference type="RuleBase" id="RU363032"/>
    </source>
</evidence>
<name>A0ABN6DUR0_9BACT</name>
<dbReference type="Pfam" id="PF00528">
    <property type="entry name" value="BPD_transp_1"/>
    <property type="match status" value="1"/>
</dbReference>
<proteinExistence type="inferred from homology"/>
<dbReference type="PANTHER" id="PTHR30183:SF2">
    <property type="entry name" value="IRON UTILIZATION PROTEIN"/>
    <property type="match status" value="1"/>
</dbReference>
<feature type="domain" description="ABC transmembrane type-1" evidence="8">
    <location>
        <begin position="75"/>
        <end position="276"/>
    </location>
</feature>
<feature type="transmembrane region" description="Helical" evidence="7">
    <location>
        <begin position="536"/>
        <end position="555"/>
    </location>
</feature>
<accession>A0ABN6DUR0</accession>
<keyword evidence="6 7" id="KW-0472">Membrane</keyword>
<evidence type="ECO:0000256" key="3">
    <source>
        <dbReference type="ARBA" id="ARBA00022475"/>
    </source>
</evidence>
<protein>
    <submittedName>
        <fullName evidence="9">Iron ABC transporter substrate-binding protein</fullName>
    </submittedName>
</protein>
<dbReference type="PROSITE" id="PS50928">
    <property type="entry name" value="ABC_TM1"/>
    <property type="match status" value="2"/>
</dbReference>
<dbReference type="Proteomes" id="UP001319827">
    <property type="component" value="Chromosome"/>
</dbReference>
<organism evidence="9 10">
    <name type="scientific">Desulfuromonas versatilis</name>
    <dbReference type="NCBI Taxonomy" id="2802975"/>
    <lineage>
        <taxon>Bacteria</taxon>
        <taxon>Pseudomonadati</taxon>
        <taxon>Thermodesulfobacteriota</taxon>
        <taxon>Desulfuromonadia</taxon>
        <taxon>Desulfuromonadales</taxon>
        <taxon>Desulfuromonadaceae</taxon>
        <taxon>Desulfuromonas</taxon>
    </lineage>
</organism>
<dbReference type="InterPro" id="IPR035906">
    <property type="entry name" value="MetI-like_sf"/>
</dbReference>
<reference evidence="9 10" key="2">
    <citation type="journal article" date="2021" name="Int. J. Syst. Evol. Microbiol.">
        <title>Isolation and Polyphasic Characterization of Desulfuromonas versatilis sp. Nov., an Electrogenic Bacteria Capable of Versatile Metabolism Isolated from a Graphene Oxide-Reducing Enrichment Culture.</title>
        <authorList>
            <person name="Xie L."/>
            <person name="Yoshida N."/>
            <person name="Ishii S."/>
            <person name="Meng L."/>
        </authorList>
    </citation>
    <scope>NUCLEOTIDE SEQUENCE [LARGE SCALE GENOMIC DNA]</scope>
    <source>
        <strain evidence="9 10">NIT-T3</strain>
    </source>
</reference>
<feature type="transmembrane region" description="Helical" evidence="7">
    <location>
        <begin position="478"/>
        <end position="500"/>
    </location>
</feature>
<feature type="transmembrane region" description="Helical" evidence="7">
    <location>
        <begin position="351"/>
        <end position="372"/>
    </location>
</feature>
<feature type="transmembrane region" description="Helical" evidence="7">
    <location>
        <begin position="157"/>
        <end position="179"/>
    </location>
</feature>
<comment type="similarity">
    <text evidence="7">Belongs to the binding-protein-dependent transport system permease family.</text>
</comment>
<evidence type="ECO:0000259" key="8">
    <source>
        <dbReference type="PROSITE" id="PS50928"/>
    </source>
</evidence>
<feature type="domain" description="ABC transmembrane type-1" evidence="8">
    <location>
        <begin position="348"/>
        <end position="554"/>
    </location>
</feature>
<feature type="transmembrane region" description="Helical" evidence="7">
    <location>
        <begin position="35"/>
        <end position="56"/>
    </location>
</feature>
<dbReference type="SUPFAM" id="SSF161098">
    <property type="entry name" value="MetI-like"/>
    <property type="match status" value="2"/>
</dbReference>
<keyword evidence="4 7" id="KW-0812">Transmembrane</keyword>
<evidence type="ECO:0000313" key="10">
    <source>
        <dbReference type="Proteomes" id="UP001319827"/>
    </source>
</evidence>
<keyword evidence="5 7" id="KW-1133">Transmembrane helix</keyword>
<comment type="subcellular location">
    <subcellularLocation>
        <location evidence="1 7">Cell membrane</location>
        <topology evidence="1 7">Multi-pass membrane protein</topology>
    </subcellularLocation>
</comment>
<feature type="transmembrane region" description="Helical" evidence="7">
    <location>
        <begin position="422"/>
        <end position="443"/>
    </location>
</feature>
<gene>
    <name evidence="9" type="ORF">DESUT3_09250</name>
</gene>
<dbReference type="Gene3D" id="1.10.3720.10">
    <property type="entry name" value="MetI-like"/>
    <property type="match status" value="2"/>
</dbReference>
<feature type="transmembrane region" description="Helical" evidence="7">
    <location>
        <begin position="79"/>
        <end position="101"/>
    </location>
</feature>
<evidence type="ECO:0000256" key="5">
    <source>
        <dbReference type="ARBA" id="ARBA00022989"/>
    </source>
</evidence>
<feature type="transmembrane region" description="Helical" evidence="7">
    <location>
        <begin position="113"/>
        <end position="137"/>
    </location>
</feature>